<proteinExistence type="predicted"/>
<reference evidence="2" key="1">
    <citation type="journal article" date="2014" name="Int. J. Syst. Evol. Microbiol.">
        <title>Complete genome sequence of Corynebacterium casei LMG S-19264T (=DSM 44701T), isolated from a smear-ripened cheese.</title>
        <authorList>
            <consortium name="US DOE Joint Genome Institute (JGI-PGF)"/>
            <person name="Walter F."/>
            <person name="Albersmeier A."/>
            <person name="Kalinowski J."/>
            <person name="Ruckert C."/>
        </authorList>
    </citation>
    <scope>NUCLEOTIDE SEQUENCE</scope>
    <source>
        <strain evidence="2">JCM 14359</strain>
    </source>
</reference>
<accession>A0A830EDB3</accession>
<evidence type="ECO:0000256" key="1">
    <source>
        <dbReference type="SAM" id="MobiDB-lite"/>
    </source>
</evidence>
<comment type="caution">
    <text evidence="2">The sequence shown here is derived from an EMBL/GenBank/DDBJ whole genome shotgun (WGS) entry which is preliminary data.</text>
</comment>
<feature type="region of interest" description="Disordered" evidence="1">
    <location>
        <begin position="1"/>
        <end position="24"/>
    </location>
</feature>
<protein>
    <submittedName>
        <fullName evidence="2">Uncharacterized protein</fullName>
    </submittedName>
</protein>
<reference evidence="2" key="2">
    <citation type="submission" date="2020-09" db="EMBL/GenBank/DDBJ databases">
        <authorList>
            <person name="Sun Q."/>
            <person name="Ohkuma M."/>
        </authorList>
    </citation>
    <scope>NUCLEOTIDE SEQUENCE</scope>
    <source>
        <strain evidence="2">JCM 14359</strain>
    </source>
</reference>
<keyword evidence="3" id="KW-1185">Reference proteome</keyword>
<dbReference type="EMBL" id="BMOC01000019">
    <property type="protein sequence ID" value="GGJ14336.1"/>
    <property type="molecule type" value="Genomic_DNA"/>
</dbReference>
<evidence type="ECO:0000313" key="3">
    <source>
        <dbReference type="Proteomes" id="UP000653099"/>
    </source>
</evidence>
<name>A0A830EDB3_9EURY</name>
<gene>
    <name evidence="2" type="ORF">GCM10008995_25360</name>
</gene>
<organism evidence="2 3">
    <name type="scientific">Halobellus salinus</name>
    <dbReference type="NCBI Taxonomy" id="931585"/>
    <lineage>
        <taxon>Archaea</taxon>
        <taxon>Methanobacteriati</taxon>
        <taxon>Methanobacteriota</taxon>
        <taxon>Stenosarchaea group</taxon>
        <taxon>Halobacteria</taxon>
        <taxon>Halobacteriales</taxon>
        <taxon>Haloferacaceae</taxon>
        <taxon>Halobellus</taxon>
    </lineage>
</organism>
<dbReference type="AlphaFoldDB" id="A0A830EDB3"/>
<sequence length="273" mass="32030">MMNEVTLLDPPQLDRLLGNVDPEDMPDTVDELKTMHERLEQSPGQQYHSLFNDLSRSKQMLDDNYADLINAFDHFENNPGTWMADDEEQAQNALMDFTRKLHNYLAMCLSLRDHTYRVKDKLDRDDLDEQYSATMDELDLVPPASFIIKLRNYMQHRRIPVVTGRTSTHAVSGGPTERTAKILFDKTELLEWDGWDTASHEVLDELDDEFQIRSVIENYHATLTEFYHWLSEYLSELHTDEIEERDELVIKMAKKQEELFPGINEDFLNEEQS</sequence>
<evidence type="ECO:0000313" key="2">
    <source>
        <dbReference type="EMBL" id="GGJ14336.1"/>
    </source>
</evidence>
<dbReference type="Proteomes" id="UP000653099">
    <property type="component" value="Unassembled WGS sequence"/>
</dbReference>